<dbReference type="RefSeq" id="WP_112884127.1">
    <property type="nucleotide sequence ID" value="NZ_QLUW01000004.1"/>
</dbReference>
<protein>
    <submittedName>
        <fullName evidence="2">N-acetyltransferase</fullName>
    </submittedName>
</protein>
<sequence length="145" mass="16773">MEWIHDSLPYRISDSVEELQPDMIIALLKSSYWAAERSEETIMKSWKESLCFGVYSADGLQVGFMRIVTDGATFSWMCDVIVDSGYRGKGLGKWMMAVLVDHPRIRHTSIYLGTRDAHGLYEKYGFVRREMMVRSTARYLLDNDD</sequence>
<dbReference type="Proteomes" id="UP000249260">
    <property type="component" value="Unassembled WGS sequence"/>
</dbReference>
<organism evidence="2 3">
    <name type="scientific">Paenibacillus montanisoli</name>
    <dbReference type="NCBI Taxonomy" id="2081970"/>
    <lineage>
        <taxon>Bacteria</taxon>
        <taxon>Bacillati</taxon>
        <taxon>Bacillota</taxon>
        <taxon>Bacilli</taxon>
        <taxon>Bacillales</taxon>
        <taxon>Paenibacillaceae</taxon>
        <taxon>Paenibacillus</taxon>
    </lineage>
</organism>
<dbReference type="InterPro" id="IPR000182">
    <property type="entry name" value="GNAT_dom"/>
</dbReference>
<dbReference type="PROSITE" id="PS51186">
    <property type="entry name" value="GNAT"/>
    <property type="match status" value="1"/>
</dbReference>
<dbReference type="SUPFAM" id="SSF55729">
    <property type="entry name" value="Acyl-CoA N-acyltransferases (Nat)"/>
    <property type="match status" value="1"/>
</dbReference>
<evidence type="ECO:0000313" key="2">
    <source>
        <dbReference type="EMBL" id="RAP74338.1"/>
    </source>
</evidence>
<dbReference type="CDD" id="cd04301">
    <property type="entry name" value="NAT_SF"/>
    <property type="match status" value="1"/>
</dbReference>
<dbReference type="InterPro" id="IPR016181">
    <property type="entry name" value="Acyl_CoA_acyltransferase"/>
</dbReference>
<feature type="domain" description="N-acetyltransferase" evidence="1">
    <location>
        <begin position="10"/>
        <end position="145"/>
    </location>
</feature>
<proteinExistence type="predicted"/>
<comment type="caution">
    <text evidence="2">The sequence shown here is derived from an EMBL/GenBank/DDBJ whole genome shotgun (WGS) entry which is preliminary data.</text>
</comment>
<dbReference type="AlphaFoldDB" id="A0A328TUW7"/>
<dbReference type="PANTHER" id="PTHR43233">
    <property type="entry name" value="FAMILY N-ACETYLTRANSFERASE, PUTATIVE (AFU_ORTHOLOGUE AFUA_6G03350)-RELATED"/>
    <property type="match status" value="1"/>
</dbReference>
<evidence type="ECO:0000313" key="3">
    <source>
        <dbReference type="Proteomes" id="UP000249260"/>
    </source>
</evidence>
<reference evidence="2 3" key="1">
    <citation type="submission" date="2018-06" db="EMBL/GenBank/DDBJ databases">
        <title>Paenibacillus montanisoli sp. nov., isolated from mountain area soil.</title>
        <authorList>
            <person name="Wu M."/>
        </authorList>
    </citation>
    <scope>NUCLEOTIDE SEQUENCE [LARGE SCALE GENOMIC DNA]</scope>
    <source>
        <strain evidence="2 3">RA17</strain>
    </source>
</reference>
<evidence type="ECO:0000259" key="1">
    <source>
        <dbReference type="PROSITE" id="PS51186"/>
    </source>
</evidence>
<keyword evidence="3" id="KW-1185">Reference proteome</keyword>
<dbReference type="GO" id="GO:0016747">
    <property type="term" value="F:acyltransferase activity, transferring groups other than amino-acyl groups"/>
    <property type="evidence" value="ECO:0007669"/>
    <property type="project" value="InterPro"/>
</dbReference>
<dbReference type="EMBL" id="QLUW01000004">
    <property type="protein sequence ID" value="RAP74338.1"/>
    <property type="molecule type" value="Genomic_DNA"/>
</dbReference>
<keyword evidence="2" id="KW-0808">Transferase</keyword>
<dbReference type="Pfam" id="PF13508">
    <property type="entry name" value="Acetyltransf_7"/>
    <property type="match status" value="1"/>
</dbReference>
<dbReference type="OrthoDB" id="3216107at2"/>
<accession>A0A328TUW7</accession>
<dbReference type="InterPro" id="IPR053144">
    <property type="entry name" value="Acetyltransferase_Butenolide"/>
</dbReference>
<gene>
    <name evidence="2" type="ORF">DL346_19835</name>
</gene>
<dbReference type="PANTHER" id="PTHR43233:SF1">
    <property type="entry name" value="FAMILY N-ACETYLTRANSFERASE, PUTATIVE (AFU_ORTHOLOGUE AFUA_6G03350)-RELATED"/>
    <property type="match status" value="1"/>
</dbReference>
<name>A0A328TUW7_9BACL</name>
<dbReference type="Gene3D" id="3.40.630.30">
    <property type="match status" value="1"/>
</dbReference>